<evidence type="ECO:0000256" key="2">
    <source>
        <dbReference type="ARBA" id="ARBA00010112"/>
    </source>
</evidence>
<feature type="signal peptide" evidence="5">
    <location>
        <begin position="1"/>
        <end position="17"/>
    </location>
</feature>
<organism evidence="7">
    <name type="scientific">Caenorhabditis brenneri</name>
    <name type="common">Nematode worm</name>
    <dbReference type="NCBI Taxonomy" id="135651"/>
    <lineage>
        <taxon>Eukaryota</taxon>
        <taxon>Metazoa</taxon>
        <taxon>Ecdysozoa</taxon>
        <taxon>Nematoda</taxon>
        <taxon>Chromadorea</taxon>
        <taxon>Rhabditida</taxon>
        <taxon>Rhabditina</taxon>
        <taxon>Rhabditomorpha</taxon>
        <taxon>Rhabditoidea</taxon>
        <taxon>Rhabditidae</taxon>
        <taxon>Peloderinae</taxon>
        <taxon>Caenorhabditis</taxon>
    </lineage>
</organism>
<dbReference type="PANTHER" id="PTHR21700">
    <property type="entry name" value="TRANSTHYRETIN-LIKE FAMILY PROTEIN-RELATED"/>
    <property type="match status" value="1"/>
</dbReference>
<dbReference type="EMBL" id="GL380270">
    <property type="protein sequence ID" value="EGT51656.1"/>
    <property type="molecule type" value="Genomic_DNA"/>
</dbReference>
<dbReference type="Pfam" id="PF01060">
    <property type="entry name" value="TTR-52"/>
    <property type="match status" value="1"/>
</dbReference>
<dbReference type="eggNOG" id="ENOG502R8IG">
    <property type="taxonomic scope" value="Eukaryota"/>
</dbReference>
<reference evidence="7" key="1">
    <citation type="submission" date="2011-07" db="EMBL/GenBank/DDBJ databases">
        <authorList>
            <consortium name="Caenorhabditis brenneri Sequencing and Analysis Consortium"/>
            <person name="Wilson R.K."/>
        </authorList>
    </citation>
    <scope>NUCLEOTIDE SEQUENCE [LARGE SCALE GENOMIC DNA]</scope>
    <source>
        <strain evidence="7">PB2801</strain>
    </source>
</reference>
<accession>G0PDB0</accession>
<dbReference type="InParanoid" id="G0PDB0"/>
<dbReference type="InterPro" id="IPR001534">
    <property type="entry name" value="Transthyretin-like"/>
</dbReference>
<gene>
    <name evidence="6" type="ORF">CAEBREN_10670</name>
</gene>
<evidence type="ECO:0000313" key="7">
    <source>
        <dbReference type="Proteomes" id="UP000008068"/>
    </source>
</evidence>
<keyword evidence="7" id="KW-1185">Reference proteome</keyword>
<feature type="chain" id="PRO_5003406778" evidence="5">
    <location>
        <begin position="18"/>
        <end position="162"/>
    </location>
</feature>
<evidence type="ECO:0000313" key="6">
    <source>
        <dbReference type="EMBL" id="EGT51656.1"/>
    </source>
</evidence>
<dbReference type="Proteomes" id="UP000008068">
    <property type="component" value="Unassembled WGS sequence"/>
</dbReference>
<evidence type="ECO:0000256" key="5">
    <source>
        <dbReference type="SAM" id="SignalP"/>
    </source>
</evidence>
<keyword evidence="4 5" id="KW-0732">Signal</keyword>
<evidence type="ECO:0000256" key="3">
    <source>
        <dbReference type="ARBA" id="ARBA00022525"/>
    </source>
</evidence>
<dbReference type="AlphaFoldDB" id="G0PDB0"/>
<name>G0PDB0_CAEBE</name>
<protein>
    <submittedName>
        <fullName evidence="6">Uncharacterized protein</fullName>
    </submittedName>
</protein>
<sequence>MQKALALLLLLPSLVSAGTAAVSVRGRLMCNGQPFTNEKVELYEKNWVRQDSRMASIRTDNNGEFSMQGAIEEWPLFTPKPYIYIPNFCDIKNKLGYFECADSVQIYVPPVLIADGHLATKTFDIGEVEMMNLETERKGLGYFVYTFVHHKECRENHEEKKH</sequence>
<dbReference type="OMA" id="ECRENHE"/>
<keyword evidence="3" id="KW-0964">Secreted</keyword>
<evidence type="ECO:0000256" key="1">
    <source>
        <dbReference type="ARBA" id="ARBA00004613"/>
    </source>
</evidence>
<proteinExistence type="inferred from homology"/>
<dbReference type="InterPro" id="IPR038479">
    <property type="entry name" value="Transthyretin-like_sf"/>
</dbReference>
<dbReference type="FunCoup" id="G0PDB0">
    <property type="interactions" value="371"/>
</dbReference>
<dbReference type="GO" id="GO:0009986">
    <property type="term" value="C:cell surface"/>
    <property type="evidence" value="ECO:0007669"/>
    <property type="project" value="InterPro"/>
</dbReference>
<dbReference type="OrthoDB" id="5819003at2759"/>
<evidence type="ECO:0000256" key="4">
    <source>
        <dbReference type="ARBA" id="ARBA00022729"/>
    </source>
</evidence>
<dbReference type="Gene3D" id="2.60.40.3330">
    <property type="match status" value="1"/>
</dbReference>
<dbReference type="PANTHER" id="PTHR21700:SF42">
    <property type="entry name" value="TRANSTHYRETIN-RELATED FAMILY DOMAIN-RELATED"/>
    <property type="match status" value="1"/>
</dbReference>
<comment type="subcellular location">
    <subcellularLocation>
        <location evidence="1">Secreted</location>
    </subcellularLocation>
</comment>
<dbReference type="HOGENOM" id="CLU_121109_2_0_1"/>
<dbReference type="GO" id="GO:0005576">
    <property type="term" value="C:extracellular region"/>
    <property type="evidence" value="ECO:0007669"/>
    <property type="project" value="UniProtKB-SubCell"/>
</dbReference>
<comment type="similarity">
    <text evidence="2">Belongs to the nematode transthyretin-like family.</text>
</comment>